<evidence type="ECO:0008006" key="3">
    <source>
        <dbReference type="Google" id="ProtNLM"/>
    </source>
</evidence>
<sequence length="495" mass="55335">MSGVTKPGSKAYRTKLRTELTELGLSERQVAEQMVADLIRECAMRPRTAHRVAREISLEKAAADYNALSRDPRATMTGGRVWEYEQWPQRGSRPSPRVLRLLAAVYGTTWERLVDVDDLRHMPEHDRAAYQSALTAPATGRSGTGTATGTAAGKEPETAAAFEQSAVDSLALAARVSGTNVDAATIELLNQELVDLTYVVMHHSPHRAFQRALLLRDQVSQLLKGRQRLTHTRDLYVIAAKCCALLAWFAEDLGYHASALDHARAGWICAEQADHNGARRWIRVVQSRTAFWAGDYIESARLAADGRGRLYADGVEPYLILLEARAWAAAGEEPCVRELLSHWQDEPVYLVDPRSEDLFFNLTRDRQHYLAGGSLLLLGKNEEASGELEQALTLFGDLRREHRYFGMELLSRIDAARAQLRHRELEAVPQLLDPVLKSHPSQRLNMCIVGMHGMRAEISEHRFRGNRTARVLAERMRDFCAHWAAAGEQTGTTTA</sequence>
<gene>
    <name evidence="1" type="ORF">GCM10010387_46420</name>
</gene>
<dbReference type="AlphaFoldDB" id="A0A918QFW1"/>
<reference evidence="1" key="1">
    <citation type="journal article" date="2014" name="Int. J. Syst. Evol. Microbiol.">
        <title>Complete genome sequence of Corynebacterium casei LMG S-19264T (=DSM 44701T), isolated from a smear-ripened cheese.</title>
        <authorList>
            <consortium name="US DOE Joint Genome Institute (JGI-PGF)"/>
            <person name="Walter F."/>
            <person name="Albersmeier A."/>
            <person name="Kalinowski J."/>
            <person name="Ruckert C."/>
        </authorList>
    </citation>
    <scope>NUCLEOTIDE SEQUENCE</scope>
    <source>
        <strain evidence="1">JCM 4988</strain>
    </source>
</reference>
<name>A0A918QFW1_9ACTN</name>
<protein>
    <recommendedName>
        <fullName evidence="3">XRE family transcriptional regulator</fullName>
    </recommendedName>
</protein>
<accession>A0A918QFW1</accession>
<reference evidence="1" key="2">
    <citation type="submission" date="2020-09" db="EMBL/GenBank/DDBJ databases">
        <authorList>
            <person name="Sun Q."/>
            <person name="Ohkuma M."/>
        </authorList>
    </citation>
    <scope>NUCLEOTIDE SEQUENCE</scope>
    <source>
        <strain evidence="1">JCM 4988</strain>
    </source>
</reference>
<proteinExistence type="predicted"/>
<dbReference type="RefSeq" id="WP_190125115.1">
    <property type="nucleotide sequence ID" value="NZ_BMWG01000016.1"/>
</dbReference>
<organism evidence="1 2">
    <name type="scientific">Streptomyces inusitatus</name>
    <dbReference type="NCBI Taxonomy" id="68221"/>
    <lineage>
        <taxon>Bacteria</taxon>
        <taxon>Bacillati</taxon>
        <taxon>Actinomycetota</taxon>
        <taxon>Actinomycetes</taxon>
        <taxon>Kitasatosporales</taxon>
        <taxon>Streptomycetaceae</taxon>
        <taxon>Streptomyces</taxon>
    </lineage>
</organism>
<comment type="caution">
    <text evidence="1">The sequence shown here is derived from an EMBL/GenBank/DDBJ whole genome shotgun (WGS) entry which is preliminary data.</text>
</comment>
<dbReference type="Proteomes" id="UP000630936">
    <property type="component" value="Unassembled WGS sequence"/>
</dbReference>
<keyword evidence="2" id="KW-1185">Reference proteome</keyword>
<dbReference type="EMBL" id="BMWG01000016">
    <property type="protein sequence ID" value="GGZ46684.1"/>
    <property type="molecule type" value="Genomic_DNA"/>
</dbReference>
<evidence type="ECO:0000313" key="2">
    <source>
        <dbReference type="Proteomes" id="UP000630936"/>
    </source>
</evidence>
<evidence type="ECO:0000313" key="1">
    <source>
        <dbReference type="EMBL" id="GGZ46684.1"/>
    </source>
</evidence>